<dbReference type="AlphaFoldDB" id="A0A132ABG1"/>
<dbReference type="OrthoDB" id="6415022at2759"/>
<evidence type="ECO:0000313" key="1">
    <source>
        <dbReference type="EMBL" id="KPM08298.1"/>
    </source>
</evidence>
<evidence type="ECO:0000313" key="2">
    <source>
        <dbReference type="Proteomes" id="UP000616769"/>
    </source>
</evidence>
<protein>
    <submittedName>
        <fullName evidence="1">Uncharacterized protein</fullName>
    </submittedName>
</protein>
<organism evidence="1 2">
    <name type="scientific">Sarcoptes scabiei</name>
    <name type="common">Itch mite</name>
    <name type="synonym">Acarus scabiei</name>
    <dbReference type="NCBI Taxonomy" id="52283"/>
    <lineage>
        <taxon>Eukaryota</taxon>
        <taxon>Metazoa</taxon>
        <taxon>Ecdysozoa</taxon>
        <taxon>Arthropoda</taxon>
        <taxon>Chelicerata</taxon>
        <taxon>Arachnida</taxon>
        <taxon>Acari</taxon>
        <taxon>Acariformes</taxon>
        <taxon>Sarcoptiformes</taxon>
        <taxon>Astigmata</taxon>
        <taxon>Psoroptidia</taxon>
        <taxon>Sarcoptoidea</taxon>
        <taxon>Sarcoptidae</taxon>
        <taxon>Sarcoptinae</taxon>
        <taxon>Sarcoptes</taxon>
    </lineage>
</organism>
<dbReference type="EMBL" id="JXLN01012300">
    <property type="protein sequence ID" value="KPM08298.1"/>
    <property type="molecule type" value="Genomic_DNA"/>
</dbReference>
<name>A0A132ABG1_SARSC</name>
<comment type="caution">
    <text evidence="1">The sequence shown here is derived from an EMBL/GenBank/DDBJ whole genome shotgun (WGS) entry which is preliminary data.</text>
</comment>
<dbReference type="VEuPathDB" id="VectorBase:SSCA006927"/>
<accession>A0A132ABG1</accession>
<gene>
    <name evidence="1" type="ORF">QR98_0068140</name>
</gene>
<sequence>MPTSYFYRSESQQSLSSSFNNDLYELGTSSKFQSTDNSTRSQIQQFLHTVSGQLKISSIQETEHSYAKNWNVHPDPTVLLRPAKFLFMKHFPHHLS</sequence>
<reference evidence="1 2" key="1">
    <citation type="journal article" date="2015" name="Parasit. Vectors">
        <title>Draft genome of the scabies mite.</title>
        <authorList>
            <person name="Rider S.D.Jr."/>
            <person name="Morgan M.S."/>
            <person name="Arlian L.G."/>
        </authorList>
    </citation>
    <scope>NUCLEOTIDE SEQUENCE [LARGE SCALE GENOMIC DNA]</scope>
    <source>
        <strain evidence="1">Arlian Lab</strain>
    </source>
</reference>
<feature type="non-terminal residue" evidence="1">
    <location>
        <position position="96"/>
    </location>
</feature>
<dbReference type="Proteomes" id="UP000616769">
    <property type="component" value="Unassembled WGS sequence"/>
</dbReference>
<proteinExistence type="predicted"/>